<evidence type="ECO:0000259" key="1">
    <source>
        <dbReference type="Pfam" id="PF01551"/>
    </source>
</evidence>
<reference evidence="3 4" key="1">
    <citation type="submission" date="2019-08" db="EMBL/GenBank/DDBJ databases">
        <title>Lewinella sp. strain SSH13 Genome sequencing and assembly.</title>
        <authorList>
            <person name="Kim I."/>
        </authorList>
    </citation>
    <scope>NUCLEOTIDE SEQUENCE [LARGE SCALE GENOMIC DNA]</scope>
    <source>
        <strain evidence="3 4">SSH13</strain>
    </source>
</reference>
<dbReference type="EMBL" id="VOXD01000024">
    <property type="protein sequence ID" value="TXF88332.1"/>
    <property type="molecule type" value="Genomic_DNA"/>
</dbReference>
<dbReference type="PANTHER" id="PTHR21666:SF268">
    <property type="entry name" value="PEPTIDASE M23 DOMAIN-CONTAINING PROTEIN"/>
    <property type="match status" value="1"/>
</dbReference>
<comment type="caution">
    <text evidence="3">The sequence shown here is derived from an EMBL/GenBank/DDBJ whole genome shotgun (WGS) entry which is preliminary data.</text>
</comment>
<evidence type="ECO:0000259" key="2">
    <source>
        <dbReference type="Pfam" id="PF08239"/>
    </source>
</evidence>
<dbReference type="RefSeq" id="WP_147931620.1">
    <property type="nucleotide sequence ID" value="NZ_VOXD01000024.1"/>
</dbReference>
<dbReference type="Gene3D" id="2.30.30.40">
    <property type="entry name" value="SH3 Domains"/>
    <property type="match status" value="1"/>
</dbReference>
<dbReference type="Proteomes" id="UP000321907">
    <property type="component" value="Unassembled WGS sequence"/>
</dbReference>
<dbReference type="GO" id="GO:0004222">
    <property type="term" value="F:metalloendopeptidase activity"/>
    <property type="evidence" value="ECO:0007669"/>
    <property type="project" value="TreeGrafter"/>
</dbReference>
<sequence length="390" mass="43347">MRLSSQSRFNLFIFIVFGLLMTYAGCGGRDLMGDTKTFFERLFGPKTPRTAYRKTMLKEGWATDLEVEVWDAAYEVAKSTPLMVGLPHREAVSLDSQLTLSAQSFRLRLPAGRTLEINARGSGPLFGELFRFKGGEPNSRPAEYFPEGGGPITYETPWLHGEDLLFVLQIPIGEPVDYELQLTTRPVLLFPVDGKDERAIQSFWGAPRDGGRRKHEGNDIFAPKGTNLLATTDGEITRLNNTGIGGKTVWLYDRERGLRYYYAHLDQQLVRKGQRVQKGEIVGTVGNTGNARTTPPHLHFGIYDNGAIDPFPFLQSADELPAVSPLSLSGPAAAMNVPTRGNHYLRFTPARDGEVIRQLENGEAVTGLAVTGRFYRVKTERGEVGYVNFD</sequence>
<keyword evidence="4" id="KW-1185">Reference proteome</keyword>
<dbReference type="Pfam" id="PF08239">
    <property type="entry name" value="SH3_3"/>
    <property type="match status" value="1"/>
</dbReference>
<gene>
    <name evidence="3" type="ORF">FUA23_15240</name>
</gene>
<dbReference type="InterPro" id="IPR016047">
    <property type="entry name" value="M23ase_b-sheet_dom"/>
</dbReference>
<feature type="domain" description="SH3b" evidence="2">
    <location>
        <begin position="344"/>
        <end position="387"/>
    </location>
</feature>
<proteinExistence type="predicted"/>
<dbReference type="Gene3D" id="2.70.70.10">
    <property type="entry name" value="Glucose Permease (Domain IIA)"/>
    <property type="match status" value="1"/>
</dbReference>
<accession>A0A5C7FLU0</accession>
<dbReference type="Pfam" id="PF01551">
    <property type="entry name" value="Peptidase_M23"/>
    <property type="match status" value="1"/>
</dbReference>
<name>A0A5C7FLU0_9BACT</name>
<dbReference type="AlphaFoldDB" id="A0A5C7FLU0"/>
<dbReference type="InterPro" id="IPR050570">
    <property type="entry name" value="Cell_wall_metabolism_enzyme"/>
</dbReference>
<dbReference type="PANTHER" id="PTHR21666">
    <property type="entry name" value="PEPTIDASE-RELATED"/>
    <property type="match status" value="1"/>
</dbReference>
<evidence type="ECO:0000313" key="4">
    <source>
        <dbReference type="Proteomes" id="UP000321907"/>
    </source>
</evidence>
<protein>
    <submittedName>
        <fullName evidence="3">M23 family metallopeptidase</fullName>
    </submittedName>
</protein>
<evidence type="ECO:0000313" key="3">
    <source>
        <dbReference type="EMBL" id="TXF88332.1"/>
    </source>
</evidence>
<dbReference type="SUPFAM" id="SSF51261">
    <property type="entry name" value="Duplicated hybrid motif"/>
    <property type="match status" value="1"/>
</dbReference>
<dbReference type="OrthoDB" id="9810477at2"/>
<dbReference type="CDD" id="cd12797">
    <property type="entry name" value="M23_peptidase"/>
    <property type="match status" value="1"/>
</dbReference>
<organism evidence="3 4">
    <name type="scientific">Neolewinella aurantiaca</name>
    <dbReference type="NCBI Taxonomy" id="2602767"/>
    <lineage>
        <taxon>Bacteria</taxon>
        <taxon>Pseudomonadati</taxon>
        <taxon>Bacteroidota</taxon>
        <taxon>Saprospiria</taxon>
        <taxon>Saprospirales</taxon>
        <taxon>Lewinellaceae</taxon>
        <taxon>Neolewinella</taxon>
    </lineage>
</organism>
<dbReference type="InterPro" id="IPR011055">
    <property type="entry name" value="Dup_hybrid_motif"/>
</dbReference>
<feature type="domain" description="M23ase beta-sheet core" evidence="1">
    <location>
        <begin position="214"/>
        <end position="308"/>
    </location>
</feature>
<dbReference type="InterPro" id="IPR003646">
    <property type="entry name" value="SH3-like_bac-type"/>
</dbReference>